<evidence type="ECO:0000313" key="3">
    <source>
        <dbReference type="Proteomes" id="UP000192775"/>
    </source>
</evidence>
<keyword evidence="3" id="KW-1185">Reference proteome</keyword>
<accession>A0A1X9LJW5</accession>
<evidence type="ECO:0000259" key="1">
    <source>
        <dbReference type="Pfam" id="PF24481"/>
    </source>
</evidence>
<dbReference type="AlphaFoldDB" id="A0A1X9LJW5"/>
<protein>
    <recommendedName>
        <fullName evidence="1">CT398-like coiled coil hairpin domain-containing protein</fullName>
    </recommendedName>
</protein>
<feature type="domain" description="CT398-like coiled coil hairpin" evidence="1">
    <location>
        <begin position="14"/>
        <end position="192"/>
    </location>
</feature>
<sequence>MKAPVAAQRRLLDLQAADNRILQANRAIQTLPQQARLAELERLSAAARAEYGAASGELEQARLEISRIEADVETVSAREKRDRERLASSSSTKDIQGLESELASLATRRSTLEDAELEVMERVEGIEATLAEIATRRDDLATEERLLVAERDAQRGTLERQREAATSERAAIAAEVPADLLALYERQRERYGIGAALLQRGISLGSNVALTAEDLDAIRRADPEDVVLCPDSSCILVRTEESGL</sequence>
<dbReference type="EMBL" id="CP020715">
    <property type="protein sequence ID" value="ARJ05505.1"/>
    <property type="molecule type" value="Genomic_DNA"/>
</dbReference>
<dbReference type="Gene3D" id="1.10.287.1490">
    <property type="match status" value="1"/>
</dbReference>
<dbReference type="RefSeq" id="WP_085019643.1">
    <property type="nucleotide sequence ID" value="NZ_BMHD01000001.1"/>
</dbReference>
<evidence type="ECO:0000313" key="2">
    <source>
        <dbReference type="EMBL" id="ARJ05505.1"/>
    </source>
</evidence>
<organism evidence="2 3">
    <name type="scientific">Cnuibacter physcomitrellae</name>
    <dbReference type="NCBI Taxonomy" id="1619308"/>
    <lineage>
        <taxon>Bacteria</taxon>
        <taxon>Bacillati</taxon>
        <taxon>Actinomycetota</taxon>
        <taxon>Actinomycetes</taxon>
        <taxon>Micrococcales</taxon>
        <taxon>Microbacteriaceae</taxon>
        <taxon>Cnuibacter</taxon>
    </lineage>
</organism>
<name>A0A1X9LJW5_9MICO</name>
<reference evidence="2 3" key="1">
    <citation type="submission" date="2017-04" db="EMBL/GenBank/DDBJ databases">
        <authorList>
            <person name="Afonso C.L."/>
            <person name="Miller P.J."/>
            <person name="Scott M.A."/>
            <person name="Spackman E."/>
            <person name="Goraichik I."/>
            <person name="Dimitrov K.M."/>
            <person name="Suarez D.L."/>
            <person name="Swayne D.E."/>
        </authorList>
    </citation>
    <scope>NUCLEOTIDE SEQUENCE [LARGE SCALE GENOMIC DNA]</scope>
    <source>
        <strain evidence="3">XA(T)</strain>
    </source>
</reference>
<dbReference type="STRING" id="1619308.B5808_09915"/>
<proteinExistence type="predicted"/>
<dbReference type="InterPro" id="IPR056003">
    <property type="entry name" value="CT398_CC_hairpin"/>
</dbReference>
<gene>
    <name evidence="2" type="ORF">B5808_09915</name>
</gene>
<dbReference type="KEGG" id="cphy:B5808_09915"/>
<dbReference type="Pfam" id="PF24481">
    <property type="entry name" value="CT398_CC"/>
    <property type="match status" value="1"/>
</dbReference>
<dbReference type="Proteomes" id="UP000192775">
    <property type="component" value="Chromosome"/>
</dbReference>